<keyword evidence="2" id="KW-1185">Reference proteome</keyword>
<dbReference type="Proteomes" id="UP000789366">
    <property type="component" value="Unassembled WGS sequence"/>
</dbReference>
<feature type="non-terminal residue" evidence="1">
    <location>
        <position position="1"/>
    </location>
</feature>
<feature type="non-terminal residue" evidence="1">
    <location>
        <position position="152"/>
    </location>
</feature>
<gene>
    <name evidence="1" type="ORF">SPELUC_LOCUS6716</name>
</gene>
<protein>
    <submittedName>
        <fullName evidence="1">16582_t:CDS:1</fullName>
    </submittedName>
</protein>
<evidence type="ECO:0000313" key="2">
    <source>
        <dbReference type="Proteomes" id="UP000789366"/>
    </source>
</evidence>
<comment type="caution">
    <text evidence="1">The sequence shown here is derived from an EMBL/GenBank/DDBJ whole genome shotgun (WGS) entry which is preliminary data.</text>
</comment>
<organism evidence="1 2">
    <name type="scientific">Cetraspora pellucida</name>
    <dbReference type="NCBI Taxonomy" id="1433469"/>
    <lineage>
        <taxon>Eukaryota</taxon>
        <taxon>Fungi</taxon>
        <taxon>Fungi incertae sedis</taxon>
        <taxon>Mucoromycota</taxon>
        <taxon>Glomeromycotina</taxon>
        <taxon>Glomeromycetes</taxon>
        <taxon>Diversisporales</taxon>
        <taxon>Gigasporaceae</taxon>
        <taxon>Cetraspora</taxon>
    </lineage>
</organism>
<evidence type="ECO:0000313" key="1">
    <source>
        <dbReference type="EMBL" id="CAG8590186.1"/>
    </source>
</evidence>
<sequence length="152" mass="17333">VVMILQVVATFHKHAQSGTAMLPSKNHFFEYSRLRELFKALSQLEKSSNTKHSESLLSCKISLSFEISDELCVSILISVIIPSDTDDSDSEHDEQLPLSKKQKSYKKKYKKVIDSSDSDDSPEMNDLSDRQSSRKCKYRKKYKGVLALHDSE</sequence>
<dbReference type="EMBL" id="CAJVPW010008135">
    <property type="protein sequence ID" value="CAG8590186.1"/>
    <property type="molecule type" value="Genomic_DNA"/>
</dbReference>
<proteinExistence type="predicted"/>
<name>A0ACA9MKY3_9GLOM</name>
<accession>A0ACA9MKY3</accession>
<reference evidence="1" key="1">
    <citation type="submission" date="2021-06" db="EMBL/GenBank/DDBJ databases">
        <authorList>
            <person name="Kallberg Y."/>
            <person name="Tangrot J."/>
            <person name="Rosling A."/>
        </authorList>
    </citation>
    <scope>NUCLEOTIDE SEQUENCE</scope>
    <source>
        <strain evidence="1">28 12/20/2015</strain>
    </source>
</reference>